<dbReference type="CDD" id="cd13578">
    <property type="entry name" value="PBP2_Bug27"/>
    <property type="match status" value="1"/>
</dbReference>
<keyword evidence="2" id="KW-0732">Signal</keyword>
<evidence type="ECO:0000256" key="2">
    <source>
        <dbReference type="SAM" id="SignalP"/>
    </source>
</evidence>
<protein>
    <submittedName>
        <fullName evidence="3">Tripartite tricarboxylate transporter substrate binding protein</fullName>
    </submittedName>
</protein>
<dbReference type="OrthoDB" id="9780943at2"/>
<accession>A0A4D7BIR1</accession>
<dbReference type="InterPro" id="IPR042100">
    <property type="entry name" value="Bug_dom1"/>
</dbReference>
<keyword evidence="4" id="KW-1185">Reference proteome</keyword>
<reference evidence="3 4" key="1">
    <citation type="submission" date="2019-04" db="EMBL/GenBank/DDBJ databases">
        <title>Phreatobacter aquaticus sp. nov.</title>
        <authorList>
            <person name="Choi A."/>
        </authorList>
    </citation>
    <scope>NUCLEOTIDE SEQUENCE [LARGE SCALE GENOMIC DNA]</scope>
    <source>
        <strain evidence="3 4">KCTC 52518</strain>
    </source>
</reference>
<dbReference type="PANTHER" id="PTHR42928:SF5">
    <property type="entry name" value="BLR1237 PROTEIN"/>
    <property type="match status" value="1"/>
</dbReference>
<dbReference type="EMBL" id="CP039690">
    <property type="protein sequence ID" value="QCI67657.1"/>
    <property type="molecule type" value="Genomic_DNA"/>
</dbReference>
<evidence type="ECO:0000256" key="1">
    <source>
        <dbReference type="ARBA" id="ARBA00006987"/>
    </source>
</evidence>
<dbReference type="Proteomes" id="UP000298781">
    <property type="component" value="Chromosome"/>
</dbReference>
<dbReference type="Pfam" id="PF03401">
    <property type="entry name" value="TctC"/>
    <property type="match status" value="1"/>
</dbReference>
<organism evidence="3 4">
    <name type="scientific">Phreatobacter stygius</name>
    <dbReference type="NCBI Taxonomy" id="1940610"/>
    <lineage>
        <taxon>Bacteria</taxon>
        <taxon>Pseudomonadati</taxon>
        <taxon>Pseudomonadota</taxon>
        <taxon>Alphaproteobacteria</taxon>
        <taxon>Hyphomicrobiales</taxon>
        <taxon>Phreatobacteraceae</taxon>
        <taxon>Phreatobacter</taxon>
    </lineage>
</organism>
<feature type="chain" id="PRO_5020278480" evidence="2">
    <location>
        <begin position="21"/>
        <end position="321"/>
    </location>
</feature>
<gene>
    <name evidence="3" type="ORF">E8M01_27580</name>
</gene>
<dbReference type="InterPro" id="IPR005064">
    <property type="entry name" value="BUG"/>
</dbReference>
<comment type="similarity">
    <text evidence="1">Belongs to the UPF0065 (bug) family.</text>
</comment>
<dbReference type="SUPFAM" id="SSF53850">
    <property type="entry name" value="Periplasmic binding protein-like II"/>
    <property type="match status" value="1"/>
</dbReference>
<dbReference type="Gene3D" id="3.40.190.150">
    <property type="entry name" value="Bordetella uptake gene, domain 1"/>
    <property type="match status" value="1"/>
</dbReference>
<name>A0A4D7BIR1_9HYPH</name>
<sequence length="321" mass="34009">MRQTILAVLGMLLATVAAQAQEWPSRAVTIVVPFAAGATPDIVARIVAERLQAKLGQSFIVENRPGASGNLGTNAVAQAAPDGYTIGVSIVGPLALNTLLFARMPYDPARDLALITVLASQPSVLVVSSQLGVTTVADLMALLRRYPGKYNYGSIGTGSLSHLAMEAIAAQSGTKPVHIPYRGSPAAVTALIRSDVQIGILPAGAVAPHAATGQFRMIAVSSAQRSQFLPDLPTLREAGISGVEADAWIGLIAPRQTSDAIKAKLERDIRAILTEPETREKLRLQLMEAVGNSSEEFRGQVDAELARWTPIIRANNIRIEQ</sequence>
<proteinExistence type="inferred from homology"/>
<dbReference type="Gene3D" id="3.40.190.10">
    <property type="entry name" value="Periplasmic binding protein-like II"/>
    <property type="match status" value="1"/>
</dbReference>
<evidence type="ECO:0000313" key="3">
    <source>
        <dbReference type="EMBL" id="QCI67657.1"/>
    </source>
</evidence>
<dbReference type="AlphaFoldDB" id="A0A4D7BIR1"/>
<dbReference type="PIRSF" id="PIRSF017082">
    <property type="entry name" value="YflP"/>
    <property type="match status" value="1"/>
</dbReference>
<feature type="signal peptide" evidence="2">
    <location>
        <begin position="1"/>
        <end position="20"/>
    </location>
</feature>
<dbReference type="PANTHER" id="PTHR42928">
    <property type="entry name" value="TRICARBOXYLATE-BINDING PROTEIN"/>
    <property type="match status" value="1"/>
</dbReference>
<evidence type="ECO:0000313" key="4">
    <source>
        <dbReference type="Proteomes" id="UP000298781"/>
    </source>
</evidence>
<dbReference type="KEGG" id="pstg:E8M01_27580"/>